<dbReference type="AlphaFoldDB" id="A0A2V4SWF0"/>
<organism evidence="2 3">
    <name type="scientific">Paraburkholderia silvatlantica</name>
    <dbReference type="NCBI Taxonomy" id="321895"/>
    <lineage>
        <taxon>Bacteria</taxon>
        <taxon>Pseudomonadati</taxon>
        <taxon>Pseudomonadota</taxon>
        <taxon>Betaproteobacteria</taxon>
        <taxon>Burkholderiales</taxon>
        <taxon>Burkholderiaceae</taxon>
        <taxon>Paraburkholderia</taxon>
    </lineage>
</organism>
<name>A0A2V4SWF0_9BURK</name>
<evidence type="ECO:0000313" key="3">
    <source>
        <dbReference type="Proteomes" id="UP000247772"/>
    </source>
</evidence>
<evidence type="ECO:0008006" key="4">
    <source>
        <dbReference type="Google" id="ProtNLM"/>
    </source>
</evidence>
<gene>
    <name evidence="2" type="ORF">C7410_1587</name>
</gene>
<comment type="caution">
    <text evidence="2">The sequence shown here is derived from an EMBL/GenBank/DDBJ whole genome shotgun (WGS) entry which is preliminary data.</text>
</comment>
<reference evidence="2 3" key="1">
    <citation type="submission" date="2018-06" db="EMBL/GenBank/DDBJ databases">
        <title>Genomic Encyclopedia of Type Strains, Phase IV (KMG-V): Genome sequencing to study the core and pangenomes of soil and plant-associated prokaryotes.</title>
        <authorList>
            <person name="Whitman W."/>
        </authorList>
    </citation>
    <scope>NUCLEOTIDE SEQUENCE [LARGE SCALE GENOMIC DNA]</scope>
    <source>
        <strain evidence="2 3">SRCL-318</strain>
    </source>
</reference>
<protein>
    <recommendedName>
        <fullName evidence="4">Integrase-like protein</fullName>
    </recommendedName>
</protein>
<sequence>MLAPLQALGVMPSLSRPGVSNDNPYSESLFKTLRS</sequence>
<evidence type="ECO:0000256" key="1">
    <source>
        <dbReference type="SAM" id="MobiDB-lite"/>
    </source>
</evidence>
<feature type="region of interest" description="Disordered" evidence="1">
    <location>
        <begin position="12"/>
        <end position="35"/>
    </location>
</feature>
<evidence type="ECO:0000313" key="2">
    <source>
        <dbReference type="EMBL" id="PYE12373.1"/>
    </source>
</evidence>
<proteinExistence type="predicted"/>
<dbReference type="EMBL" id="QJSQ01000058">
    <property type="protein sequence ID" value="PYE12373.1"/>
    <property type="molecule type" value="Genomic_DNA"/>
</dbReference>
<dbReference type="Proteomes" id="UP000247772">
    <property type="component" value="Unassembled WGS sequence"/>
</dbReference>
<accession>A0A2V4SWF0</accession>